<keyword evidence="1" id="KW-0507">mRNA processing</keyword>
<feature type="region of interest" description="Disordered" evidence="6">
    <location>
        <begin position="191"/>
        <end position="363"/>
    </location>
</feature>
<feature type="compositionally biased region" description="Basic and acidic residues" evidence="6">
    <location>
        <begin position="245"/>
        <end position="268"/>
    </location>
</feature>
<evidence type="ECO:0000313" key="10">
    <source>
        <dbReference type="Proteomes" id="UP000298416"/>
    </source>
</evidence>
<dbReference type="PANTHER" id="PTHR23147">
    <property type="entry name" value="SERINE/ARGININE RICH SPLICING FACTOR"/>
    <property type="match status" value="1"/>
</dbReference>
<evidence type="ECO:0000256" key="2">
    <source>
        <dbReference type="ARBA" id="ARBA00022728"/>
    </source>
</evidence>
<name>A0A8X8YJG8_SALSN</name>
<dbReference type="Pfam" id="PF00076">
    <property type="entry name" value="RRM_1"/>
    <property type="match status" value="1"/>
</dbReference>
<evidence type="ECO:0008006" key="11">
    <source>
        <dbReference type="Google" id="ProtNLM"/>
    </source>
</evidence>
<accession>A0A8X8YJG8</accession>
<dbReference type="GO" id="GO:0003723">
    <property type="term" value="F:RNA binding"/>
    <property type="evidence" value="ECO:0007669"/>
    <property type="project" value="UniProtKB-UniRule"/>
</dbReference>
<protein>
    <recommendedName>
        <fullName evidence="11">Splicing factor, arginine/serine-rich 4/5/6</fullName>
    </recommendedName>
</protein>
<feature type="domain" description="CCHC-type" evidence="8">
    <location>
        <begin position="157"/>
        <end position="172"/>
    </location>
</feature>
<dbReference type="AlphaFoldDB" id="A0A8X8YJG8"/>
<dbReference type="SMART" id="SM00360">
    <property type="entry name" value="RRM"/>
    <property type="match status" value="1"/>
</dbReference>
<evidence type="ECO:0000256" key="3">
    <source>
        <dbReference type="ARBA" id="ARBA00023187"/>
    </source>
</evidence>
<feature type="domain" description="RRM" evidence="7">
    <location>
        <begin position="12"/>
        <end position="135"/>
    </location>
</feature>
<keyword evidence="5" id="KW-0694">RNA-binding</keyword>
<dbReference type="SUPFAM" id="SSF54928">
    <property type="entry name" value="RNA-binding domain, RBD"/>
    <property type="match status" value="1"/>
</dbReference>
<dbReference type="InterPro" id="IPR000504">
    <property type="entry name" value="RRM_dom"/>
</dbReference>
<dbReference type="Gene3D" id="3.30.70.330">
    <property type="match status" value="1"/>
</dbReference>
<dbReference type="SUPFAM" id="SSF57756">
    <property type="entry name" value="Retrovirus zinc finger-like domains"/>
    <property type="match status" value="1"/>
</dbReference>
<dbReference type="GO" id="GO:0006397">
    <property type="term" value="P:mRNA processing"/>
    <property type="evidence" value="ECO:0007669"/>
    <property type="project" value="UniProtKB-KW"/>
</dbReference>
<dbReference type="GO" id="GO:0005681">
    <property type="term" value="C:spliceosomal complex"/>
    <property type="evidence" value="ECO:0007669"/>
    <property type="project" value="UniProtKB-KW"/>
</dbReference>
<dbReference type="FunFam" id="4.10.60.10:FF:000003">
    <property type="entry name" value="serine/arginine-rich splicing factor RS2Z32-like isoform X1"/>
    <property type="match status" value="1"/>
</dbReference>
<dbReference type="EMBL" id="PNBA02000002">
    <property type="protein sequence ID" value="KAG6434055.1"/>
    <property type="molecule type" value="Genomic_DNA"/>
</dbReference>
<dbReference type="Proteomes" id="UP000298416">
    <property type="component" value="Unassembled WGS sequence"/>
</dbReference>
<dbReference type="GO" id="GO:0008270">
    <property type="term" value="F:zinc ion binding"/>
    <property type="evidence" value="ECO:0007669"/>
    <property type="project" value="UniProtKB-KW"/>
</dbReference>
<gene>
    <name evidence="9" type="ORF">SASPL_105676</name>
</gene>
<sequence>MPRYEDRYGSSTRLYVGHLSSRTRSRDLEHVFSRYGRKKSVLGSFEFDFNDSIEGSEPLPDLFVLRTKFHALQFVSSFDGLTVSGNHFRRVRDVDMKRDYAFVEFSDPRDADDARYNLDGRDVDGRRITVEFAKGVPRGPGGVREYVGRGPAPGSGRCFNCGIDGHWARDCKAGDWKNKCYRCGERGHIERNCQNSPKKLSSGRGRSYSRSPVRSRSPRRGGCSRSRSFSRSRSYSRSRSPAARRGRDADYKERRSRCPLDESPDLKRAGTPKSRKLSPTPDRDVPREQSASPSRGRVETEQDGYNSDSPKETSRSPVSPAARRYEESPYEENGRNRSPSPREDRSPVEDDDPVRSPRGSASP</sequence>
<proteinExistence type="predicted"/>
<feature type="compositionally biased region" description="Low complexity" evidence="6">
    <location>
        <begin position="202"/>
        <end position="227"/>
    </location>
</feature>
<evidence type="ECO:0000256" key="5">
    <source>
        <dbReference type="PROSITE-ProRule" id="PRU00176"/>
    </source>
</evidence>
<dbReference type="InterPro" id="IPR035979">
    <property type="entry name" value="RBD_domain_sf"/>
</dbReference>
<reference evidence="9" key="2">
    <citation type="submission" date="2020-08" db="EMBL/GenBank/DDBJ databases">
        <title>Plant Genome Project.</title>
        <authorList>
            <person name="Zhang R.-G."/>
        </authorList>
    </citation>
    <scope>NUCLEOTIDE SEQUENCE</scope>
    <source>
        <strain evidence="9">Huo1</strain>
        <tissue evidence="9">Leaf</tissue>
    </source>
</reference>
<evidence type="ECO:0000259" key="8">
    <source>
        <dbReference type="PROSITE" id="PS50158"/>
    </source>
</evidence>
<evidence type="ECO:0000259" key="7">
    <source>
        <dbReference type="PROSITE" id="PS50102"/>
    </source>
</evidence>
<feature type="compositionally biased region" description="Basic and acidic residues" evidence="6">
    <location>
        <begin position="323"/>
        <end position="348"/>
    </location>
</feature>
<keyword evidence="2" id="KW-0747">Spliceosome</keyword>
<evidence type="ECO:0000256" key="1">
    <source>
        <dbReference type="ARBA" id="ARBA00022664"/>
    </source>
</evidence>
<evidence type="ECO:0000256" key="4">
    <source>
        <dbReference type="PROSITE-ProRule" id="PRU00047"/>
    </source>
</evidence>
<dbReference type="Pfam" id="PF00098">
    <property type="entry name" value="zf-CCHC"/>
    <property type="match status" value="2"/>
</dbReference>
<dbReference type="SMART" id="SM00343">
    <property type="entry name" value="ZnF_C2HC"/>
    <property type="match status" value="2"/>
</dbReference>
<dbReference type="GO" id="GO:0008380">
    <property type="term" value="P:RNA splicing"/>
    <property type="evidence" value="ECO:0007669"/>
    <property type="project" value="UniProtKB-KW"/>
</dbReference>
<feature type="domain" description="CCHC-type" evidence="8">
    <location>
        <begin position="179"/>
        <end position="195"/>
    </location>
</feature>
<dbReference type="InterPro" id="IPR050907">
    <property type="entry name" value="SRSF"/>
</dbReference>
<keyword evidence="4" id="KW-0862">Zinc</keyword>
<evidence type="ECO:0000313" key="9">
    <source>
        <dbReference type="EMBL" id="KAG6434055.1"/>
    </source>
</evidence>
<comment type="caution">
    <text evidence="9">The sequence shown here is derived from an EMBL/GenBank/DDBJ whole genome shotgun (WGS) entry which is preliminary data.</text>
</comment>
<organism evidence="9">
    <name type="scientific">Salvia splendens</name>
    <name type="common">Scarlet sage</name>
    <dbReference type="NCBI Taxonomy" id="180675"/>
    <lineage>
        <taxon>Eukaryota</taxon>
        <taxon>Viridiplantae</taxon>
        <taxon>Streptophyta</taxon>
        <taxon>Embryophyta</taxon>
        <taxon>Tracheophyta</taxon>
        <taxon>Spermatophyta</taxon>
        <taxon>Magnoliopsida</taxon>
        <taxon>eudicotyledons</taxon>
        <taxon>Gunneridae</taxon>
        <taxon>Pentapetalae</taxon>
        <taxon>asterids</taxon>
        <taxon>lamiids</taxon>
        <taxon>Lamiales</taxon>
        <taxon>Lamiaceae</taxon>
        <taxon>Nepetoideae</taxon>
        <taxon>Mentheae</taxon>
        <taxon>Salviinae</taxon>
        <taxon>Salvia</taxon>
        <taxon>Salvia subgen. Calosphace</taxon>
        <taxon>core Calosphace</taxon>
    </lineage>
</organism>
<dbReference type="PROSITE" id="PS50158">
    <property type="entry name" value="ZF_CCHC"/>
    <property type="match status" value="2"/>
</dbReference>
<reference evidence="9" key="1">
    <citation type="submission" date="2018-01" db="EMBL/GenBank/DDBJ databases">
        <authorList>
            <person name="Mao J.F."/>
        </authorList>
    </citation>
    <scope>NUCLEOTIDE SEQUENCE</scope>
    <source>
        <strain evidence="9">Huo1</strain>
        <tissue evidence="9">Leaf</tissue>
    </source>
</reference>
<evidence type="ECO:0000256" key="6">
    <source>
        <dbReference type="SAM" id="MobiDB-lite"/>
    </source>
</evidence>
<dbReference type="InterPro" id="IPR012677">
    <property type="entry name" value="Nucleotide-bd_a/b_plait_sf"/>
</dbReference>
<keyword evidence="4" id="KW-0863">Zinc-finger</keyword>
<dbReference type="InterPro" id="IPR001878">
    <property type="entry name" value="Znf_CCHC"/>
</dbReference>
<dbReference type="InterPro" id="IPR036875">
    <property type="entry name" value="Znf_CCHC_sf"/>
</dbReference>
<keyword evidence="3" id="KW-0508">mRNA splicing</keyword>
<dbReference type="PROSITE" id="PS50102">
    <property type="entry name" value="RRM"/>
    <property type="match status" value="1"/>
</dbReference>
<dbReference type="Gene3D" id="4.10.60.10">
    <property type="entry name" value="Zinc finger, CCHC-type"/>
    <property type="match status" value="2"/>
</dbReference>
<keyword evidence="10" id="KW-1185">Reference proteome</keyword>
<keyword evidence="4" id="KW-0479">Metal-binding</keyword>